<dbReference type="AlphaFoldDB" id="A0A0L0UX13"/>
<keyword evidence="2" id="KW-1185">Reference proteome</keyword>
<gene>
    <name evidence="1" type="ORF">PSTG_15017</name>
</gene>
<name>A0A0L0UX13_9BASI</name>
<reference evidence="2" key="1">
    <citation type="submission" date="2014-03" db="EMBL/GenBank/DDBJ databases">
        <title>The Genome Sequence of Puccinia striiformis f. sp. tritici PST-78.</title>
        <authorList>
            <consortium name="The Broad Institute Genome Sequencing Platform"/>
            <person name="Cuomo C."/>
            <person name="Hulbert S."/>
            <person name="Chen X."/>
            <person name="Walker B."/>
            <person name="Young S.K."/>
            <person name="Zeng Q."/>
            <person name="Gargeya S."/>
            <person name="Fitzgerald M."/>
            <person name="Haas B."/>
            <person name="Abouelleil A."/>
            <person name="Alvarado L."/>
            <person name="Arachchi H.M."/>
            <person name="Berlin A.M."/>
            <person name="Chapman S.B."/>
            <person name="Goldberg J."/>
            <person name="Griggs A."/>
            <person name="Gujja S."/>
            <person name="Hansen M."/>
            <person name="Howarth C."/>
            <person name="Imamovic A."/>
            <person name="Larimer J."/>
            <person name="McCowan C."/>
            <person name="Montmayeur A."/>
            <person name="Murphy C."/>
            <person name="Neiman D."/>
            <person name="Pearson M."/>
            <person name="Priest M."/>
            <person name="Roberts A."/>
            <person name="Saif S."/>
            <person name="Shea T."/>
            <person name="Sisk P."/>
            <person name="Sykes S."/>
            <person name="Wortman J."/>
            <person name="Nusbaum C."/>
            <person name="Birren B."/>
        </authorList>
    </citation>
    <scope>NUCLEOTIDE SEQUENCE [LARGE SCALE GENOMIC DNA]</scope>
    <source>
        <strain evidence="2">race PST-78</strain>
    </source>
</reference>
<organism evidence="1 2">
    <name type="scientific">Puccinia striiformis f. sp. tritici PST-78</name>
    <dbReference type="NCBI Taxonomy" id="1165861"/>
    <lineage>
        <taxon>Eukaryota</taxon>
        <taxon>Fungi</taxon>
        <taxon>Dikarya</taxon>
        <taxon>Basidiomycota</taxon>
        <taxon>Pucciniomycotina</taxon>
        <taxon>Pucciniomycetes</taxon>
        <taxon>Pucciniales</taxon>
        <taxon>Pucciniaceae</taxon>
        <taxon>Puccinia</taxon>
    </lineage>
</organism>
<evidence type="ECO:0000313" key="2">
    <source>
        <dbReference type="Proteomes" id="UP000054564"/>
    </source>
</evidence>
<sequence length="164" mass="18120">MLFFQGIVGLIIAPSSKLLQAVSSIAGANPAGGLPGRLGETEPHSLTEKSASYGEVDSVVWNPPYKNLRFHRKRSRTWLLTRASHGPTADTSSTNPVSRVGRELQGAHHVRFVEPHPQRDHRHRKTLPGATDLKMQAVHEIEMDQLGWQVLFTTCDNNIRGPGM</sequence>
<accession>A0A0L0UX13</accession>
<protein>
    <submittedName>
        <fullName evidence="1">Uncharacterized protein</fullName>
    </submittedName>
</protein>
<evidence type="ECO:0000313" key="1">
    <source>
        <dbReference type="EMBL" id="KNE91565.1"/>
    </source>
</evidence>
<dbReference type="Proteomes" id="UP000054564">
    <property type="component" value="Unassembled WGS sequence"/>
</dbReference>
<comment type="caution">
    <text evidence="1">The sequence shown here is derived from an EMBL/GenBank/DDBJ whole genome shotgun (WGS) entry which is preliminary data.</text>
</comment>
<dbReference type="EMBL" id="AJIL01000197">
    <property type="protein sequence ID" value="KNE91565.1"/>
    <property type="molecule type" value="Genomic_DNA"/>
</dbReference>
<proteinExistence type="predicted"/>